<evidence type="ECO:0000313" key="7">
    <source>
        <dbReference type="EMBL" id="RDW12903.1"/>
    </source>
</evidence>
<dbReference type="GO" id="GO:0006351">
    <property type="term" value="P:DNA-templated transcription"/>
    <property type="evidence" value="ECO:0007669"/>
    <property type="project" value="TreeGrafter"/>
</dbReference>
<evidence type="ECO:0000256" key="1">
    <source>
        <dbReference type="ARBA" id="ARBA00009437"/>
    </source>
</evidence>
<dbReference type="Pfam" id="PF03466">
    <property type="entry name" value="LysR_substrate"/>
    <property type="match status" value="1"/>
</dbReference>
<comment type="similarity">
    <text evidence="1">Belongs to the LysR transcriptional regulatory family.</text>
</comment>
<evidence type="ECO:0000259" key="6">
    <source>
        <dbReference type="PROSITE" id="PS50931"/>
    </source>
</evidence>
<dbReference type="InterPro" id="IPR058163">
    <property type="entry name" value="LysR-type_TF_proteobact-type"/>
</dbReference>
<dbReference type="InterPro" id="IPR000847">
    <property type="entry name" value="LysR_HTH_N"/>
</dbReference>
<dbReference type="EMBL" id="QFCQ01000060">
    <property type="protein sequence ID" value="RDW12903.1"/>
    <property type="molecule type" value="Genomic_DNA"/>
</dbReference>
<keyword evidence="8" id="KW-1185">Reference proteome</keyword>
<evidence type="ECO:0000256" key="5">
    <source>
        <dbReference type="SAM" id="MobiDB-lite"/>
    </source>
</evidence>
<dbReference type="PRINTS" id="PR00039">
    <property type="entry name" value="HTHLYSR"/>
</dbReference>
<dbReference type="Gene3D" id="1.10.10.10">
    <property type="entry name" value="Winged helix-like DNA-binding domain superfamily/Winged helix DNA-binding domain"/>
    <property type="match status" value="1"/>
</dbReference>
<dbReference type="Gene3D" id="3.40.190.10">
    <property type="entry name" value="Periplasmic binding protein-like II"/>
    <property type="match status" value="2"/>
</dbReference>
<name>A0A3D8PA00_9RHOB</name>
<dbReference type="PANTHER" id="PTHR30537:SF26">
    <property type="entry name" value="GLYCINE CLEAVAGE SYSTEM TRANSCRIPTIONAL ACTIVATOR"/>
    <property type="match status" value="1"/>
</dbReference>
<dbReference type="SUPFAM" id="SSF53850">
    <property type="entry name" value="Periplasmic binding protein-like II"/>
    <property type="match status" value="1"/>
</dbReference>
<dbReference type="GO" id="GO:0043565">
    <property type="term" value="F:sequence-specific DNA binding"/>
    <property type="evidence" value="ECO:0007669"/>
    <property type="project" value="TreeGrafter"/>
</dbReference>
<evidence type="ECO:0000256" key="3">
    <source>
        <dbReference type="ARBA" id="ARBA00023125"/>
    </source>
</evidence>
<evidence type="ECO:0000256" key="4">
    <source>
        <dbReference type="ARBA" id="ARBA00023163"/>
    </source>
</evidence>
<dbReference type="PANTHER" id="PTHR30537">
    <property type="entry name" value="HTH-TYPE TRANSCRIPTIONAL REGULATOR"/>
    <property type="match status" value="1"/>
</dbReference>
<dbReference type="AlphaFoldDB" id="A0A3D8PA00"/>
<accession>A0A3D8PA00</accession>
<sequence>MGLLVLSDAFPRNRHADQRLGPGPTERPKRRRASSARRNDMTTNLPSLTAVRAFEAAARHESITEAANELCVTPAAVTHQVRALERWLGVDLFIRKGSTLCLTPAGETFFTGSNQAIDLIRAVAQKVSTPDNRVRLSIVAPPSFAAQWLVPRIASFQSTRKIELSVSIRAVSSEKSWRTSDIGIVSSAETPPFLERRPFLGYRIIAVCSPRLLTGPNAIRSLSDLRKHALLHDEGLKQVDGVDWNSWLRGAGHGPIDTSDSIRFSNNFTAYRYAADGHGVTLAKDVLVQSELARGELVNPFEYSDRSKRTYDFVCTSANFDLKPVAQFWAWLQREAQQDRALMPA</sequence>
<organism evidence="7 8">
    <name type="scientific">Paracoccus thiocyanatus</name>
    <dbReference type="NCBI Taxonomy" id="34006"/>
    <lineage>
        <taxon>Bacteria</taxon>
        <taxon>Pseudomonadati</taxon>
        <taxon>Pseudomonadota</taxon>
        <taxon>Alphaproteobacteria</taxon>
        <taxon>Rhodobacterales</taxon>
        <taxon>Paracoccaceae</taxon>
        <taxon>Paracoccus</taxon>
    </lineage>
</organism>
<evidence type="ECO:0000256" key="2">
    <source>
        <dbReference type="ARBA" id="ARBA00023015"/>
    </source>
</evidence>
<keyword evidence="4" id="KW-0804">Transcription</keyword>
<proteinExistence type="inferred from homology"/>
<protein>
    <recommendedName>
        <fullName evidence="6">HTH lysR-type domain-containing protein</fullName>
    </recommendedName>
</protein>
<keyword evidence="3" id="KW-0238">DNA-binding</keyword>
<reference evidence="7 8" key="1">
    <citation type="submission" date="2018-05" db="EMBL/GenBank/DDBJ databases">
        <title>Whole genome sequencing of Paracoccus thiocyanatus SST.</title>
        <authorList>
            <person name="Ghosh W."/>
            <person name="Rameez M.J."/>
            <person name="Roy C."/>
        </authorList>
    </citation>
    <scope>NUCLEOTIDE SEQUENCE [LARGE SCALE GENOMIC DNA]</scope>
    <source>
        <strain evidence="7 8">SST</strain>
    </source>
</reference>
<dbReference type="InterPro" id="IPR036388">
    <property type="entry name" value="WH-like_DNA-bd_sf"/>
</dbReference>
<evidence type="ECO:0000313" key="8">
    <source>
        <dbReference type="Proteomes" id="UP000256679"/>
    </source>
</evidence>
<feature type="region of interest" description="Disordered" evidence="5">
    <location>
        <begin position="14"/>
        <end position="42"/>
    </location>
</feature>
<dbReference type="Pfam" id="PF00126">
    <property type="entry name" value="HTH_1"/>
    <property type="match status" value="1"/>
</dbReference>
<dbReference type="GO" id="GO:0003700">
    <property type="term" value="F:DNA-binding transcription factor activity"/>
    <property type="evidence" value="ECO:0007669"/>
    <property type="project" value="InterPro"/>
</dbReference>
<dbReference type="PROSITE" id="PS50931">
    <property type="entry name" value="HTH_LYSR"/>
    <property type="match status" value="1"/>
</dbReference>
<dbReference type="InterPro" id="IPR005119">
    <property type="entry name" value="LysR_subst-bd"/>
</dbReference>
<comment type="caution">
    <text evidence="7">The sequence shown here is derived from an EMBL/GenBank/DDBJ whole genome shotgun (WGS) entry which is preliminary data.</text>
</comment>
<dbReference type="Proteomes" id="UP000256679">
    <property type="component" value="Unassembled WGS sequence"/>
</dbReference>
<dbReference type="SUPFAM" id="SSF46785">
    <property type="entry name" value="Winged helix' DNA-binding domain"/>
    <property type="match status" value="1"/>
</dbReference>
<keyword evidence="2" id="KW-0805">Transcription regulation</keyword>
<feature type="domain" description="HTH lysR-type" evidence="6">
    <location>
        <begin position="46"/>
        <end position="103"/>
    </location>
</feature>
<gene>
    <name evidence="7" type="ORF">DIE28_11085</name>
</gene>
<dbReference type="InterPro" id="IPR036390">
    <property type="entry name" value="WH_DNA-bd_sf"/>
</dbReference>